<feature type="compositionally biased region" description="Polar residues" evidence="1">
    <location>
        <begin position="223"/>
        <end position="234"/>
    </location>
</feature>
<sequence>MASATQSRGPTPQDILDTLRLHLEPTVLLTHLPTALQLVAHITLLACAVREQAAVAEATNAKCPPHARLTRSETEVIHRCARDEDNNEAELFHLSLELRKAHIARALSTADPARVLPTAQSYFPALAESDADATTSQASSKMLFIRGMTASQRTEFRKAAAVVHKWMEAVKGGNRDALPKVDQRAMDEMGSVIVARAADVVEDATEFQAIFGGDVPGRRQSMPEPQSVKTSKTARPSEPTRLVQPQRQ</sequence>
<dbReference type="AlphaFoldDB" id="A0A427XZR2"/>
<dbReference type="Proteomes" id="UP000279236">
    <property type="component" value="Unassembled WGS sequence"/>
</dbReference>
<evidence type="ECO:0000313" key="3">
    <source>
        <dbReference type="Proteomes" id="UP000279236"/>
    </source>
</evidence>
<comment type="caution">
    <text evidence="2">The sequence shown here is derived from an EMBL/GenBank/DDBJ whole genome shotgun (WGS) entry which is preliminary data.</text>
</comment>
<feature type="region of interest" description="Disordered" evidence="1">
    <location>
        <begin position="213"/>
        <end position="248"/>
    </location>
</feature>
<accession>A0A427XZR2</accession>
<reference evidence="2 3" key="1">
    <citation type="submission" date="2018-11" db="EMBL/GenBank/DDBJ databases">
        <title>Genome sequence of Apiotrichum porosum DSM 27194.</title>
        <authorList>
            <person name="Aliyu H."/>
            <person name="Gorte O."/>
            <person name="Ochsenreither K."/>
        </authorList>
    </citation>
    <scope>NUCLEOTIDE SEQUENCE [LARGE SCALE GENOMIC DNA]</scope>
    <source>
        <strain evidence="2 3">DSM 27194</strain>
    </source>
</reference>
<dbReference type="GeneID" id="39590361"/>
<keyword evidence="3" id="KW-1185">Reference proteome</keyword>
<evidence type="ECO:0000256" key="1">
    <source>
        <dbReference type="SAM" id="MobiDB-lite"/>
    </source>
</evidence>
<organism evidence="2 3">
    <name type="scientific">Apiotrichum porosum</name>
    <dbReference type="NCBI Taxonomy" id="105984"/>
    <lineage>
        <taxon>Eukaryota</taxon>
        <taxon>Fungi</taxon>
        <taxon>Dikarya</taxon>
        <taxon>Basidiomycota</taxon>
        <taxon>Agaricomycotina</taxon>
        <taxon>Tremellomycetes</taxon>
        <taxon>Trichosporonales</taxon>
        <taxon>Trichosporonaceae</taxon>
        <taxon>Apiotrichum</taxon>
    </lineage>
</organism>
<evidence type="ECO:0000313" key="2">
    <source>
        <dbReference type="EMBL" id="RSH84303.1"/>
    </source>
</evidence>
<dbReference type="EMBL" id="RSCE01000003">
    <property type="protein sequence ID" value="RSH84303.1"/>
    <property type="molecule type" value="Genomic_DNA"/>
</dbReference>
<gene>
    <name evidence="2" type="ORF">EHS24_005818</name>
</gene>
<protein>
    <submittedName>
        <fullName evidence="2">Uncharacterized protein</fullName>
    </submittedName>
</protein>
<name>A0A427XZR2_9TREE</name>
<dbReference type="RefSeq" id="XP_028477751.1">
    <property type="nucleotide sequence ID" value="XM_028621299.1"/>
</dbReference>
<proteinExistence type="predicted"/>